<sequence length="268" mass="31099">MEKMIAFAHLMPTVDPWGQEITETLDVAIPYPVKYTSPSKETFEHAKVNLTNFFKNSSTMSSLISLRSLPGFRPHNSWRQRIRNSLQAFKVQSVEPDALIAPFRKLALKSYEDLNMAIANQADKDVKKFTTFTYQDRALELAKSFRKKNPNGRNIWQLHRTLTPTQVLSMRAMEGYLADAEPRYGNRLLVHALVKFDTEQSLEMYDARGNPLHTPAELPYMVDSDKPLESWRVPAGRKRVTEYLILEKRMWIPGNWQFREQLWPAAKP</sequence>
<evidence type="ECO:0000313" key="2">
    <source>
        <dbReference type="Proteomes" id="UP000053424"/>
    </source>
</evidence>
<reference evidence="1 2" key="1">
    <citation type="submission" date="2014-04" db="EMBL/GenBank/DDBJ databases">
        <authorList>
            <consortium name="DOE Joint Genome Institute"/>
            <person name="Kuo A."/>
            <person name="Gay G."/>
            <person name="Dore J."/>
            <person name="Kohler A."/>
            <person name="Nagy L.G."/>
            <person name="Floudas D."/>
            <person name="Copeland A."/>
            <person name="Barry K.W."/>
            <person name="Cichocki N."/>
            <person name="Veneault-Fourrey C."/>
            <person name="LaButti K."/>
            <person name="Lindquist E.A."/>
            <person name="Lipzen A."/>
            <person name="Lundell T."/>
            <person name="Morin E."/>
            <person name="Murat C."/>
            <person name="Sun H."/>
            <person name="Tunlid A."/>
            <person name="Henrissat B."/>
            <person name="Grigoriev I.V."/>
            <person name="Hibbett D.S."/>
            <person name="Martin F."/>
            <person name="Nordberg H.P."/>
            <person name="Cantor M.N."/>
            <person name="Hua S.X."/>
        </authorList>
    </citation>
    <scope>NUCLEOTIDE SEQUENCE [LARGE SCALE GENOMIC DNA]</scope>
    <source>
        <strain evidence="2">h7</strain>
    </source>
</reference>
<dbReference type="HOGENOM" id="CLU_056049_1_0_1"/>
<dbReference type="Gene3D" id="3.10.450.240">
    <property type="match status" value="1"/>
</dbReference>
<dbReference type="OrthoDB" id="19619at2759"/>
<accession>A0A0C3CDY9</accession>
<protein>
    <submittedName>
        <fullName evidence="1">Uncharacterized protein</fullName>
    </submittedName>
</protein>
<dbReference type="STRING" id="686832.A0A0C3CDY9"/>
<dbReference type="EMBL" id="KN831770">
    <property type="protein sequence ID" value="KIM47005.1"/>
    <property type="molecule type" value="Genomic_DNA"/>
</dbReference>
<dbReference type="Proteomes" id="UP000053424">
    <property type="component" value="Unassembled WGS sequence"/>
</dbReference>
<keyword evidence="2" id="KW-1185">Reference proteome</keyword>
<organism evidence="1 2">
    <name type="scientific">Hebeloma cylindrosporum</name>
    <dbReference type="NCBI Taxonomy" id="76867"/>
    <lineage>
        <taxon>Eukaryota</taxon>
        <taxon>Fungi</taxon>
        <taxon>Dikarya</taxon>
        <taxon>Basidiomycota</taxon>
        <taxon>Agaricomycotina</taxon>
        <taxon>Agaricomycetes</taxon>
        <taxon>Agaricomycetidae</taxon>
        <taxon>Agaricales</taxon>
        <taxon>Agaricineae</taxon>
        <taxon>Hymenogastraceae</taxon>
        <taxon>Hebeloma</taxon>
    </lineage>
</organism>
<gene>
    <name evidence="1" type="ORF">M413DRAFT_267576</name>
</gene>
<evidence type="ECO:0000313" key="1">
    <source>
        <dbReference type="EMBL" id="KIM47005.1"/>
    </source>
</evidence>
<reference evidence="2" key="2">
    <citation type="submission" date="2015-01" db="EMBL/GenBank/DDBJ databases">
        <title>Evolutionary Origins and Diversification of the Mycorrhizal Mutualists.</title>
        <authorList>
            <consortium name="DOE Joint Genome Institute"/>
            <consortium name="Mycorrhizal Genomics Consortium"/>
            <person name="Kohler A."/>
            <person name="Kuo A."/>
            <person name="Nagy L.G."/>
            <person name="Floudas D."/>
            <person name="Copeland A."/>
            <person name="Barry K.W."/>
            <person name="Cichocki N."/>
            <person name="Veneault-Fourrey C."/>
            <person name="LaButti K."/>
            <person name="Lindquist E.A."/>
            <person name="Lipzen A."/>
            <person name="Lundell T."/>
            <person name="Morin E."/>
            <person name="Murat C."/>
            <person name="Riley R."/>
            <person name="Ohm R."/>
            <person name="Sun H."/>
            <person name="Tunlid A."/>
            <person name="Henrissat B."/>
            <person name="Grigoriev I.V."/>
            <person name="Hibbett D.S."/>
            <person name="Martin F."/>
        </authorList>
    </citation>
    <scope>NUCLEOTIDE SEQUENCE [LARGE SCALE GENOMIC DNA]</scope>
    <source>
        <strain evidence="2">h7</strain>
    </source>
</reference>
<dbReference type="AlphaFoldDB" id="A0A0C3CDY9"/>
<proteinExistence type="predicted"/>
<name>A0A0C3CDY9_HEBCY</name>